<dbReference type="Proteomes" id="UP000789525">
    <property type="component" value="Unassembled WGS sequence"/>
</dbReference>
<protein>
    <submittedName>
        <fullName evidence="1">5942_t:CDS:1</fullName>
    </submittedName>
</protein>
<evidence type="ECO:0000313" key="2">
    <source>
        <dbReference type="Proteomes" id="UP000789525"/>
    </source>
</evidence>
<comment type="caution">
    <text evidence="1">The sequence shown here is derived from an EMBL/GenBank/DDBJ whole genome shotgun (WGS) entry which is preliminary data.</text>
</comment>
<dbReference type="EMBL" id="CAJVPT010038236">
    <property type="protein sequence ID" value="CAG8719649.1"/>
    <property type="molecule type" value="Genomic_DNA"/>
</dbReference>
<evidence type="ECO:0000313" key="1">
    <source>
        <dbReference type="EMBL" id="CAG8719649.1"/>
    </source>
</evidence>
<keyword evidence="2" id="KW-1185">Reference proteome</keyword>
<organism evidence="1 2">
    <name type="scientific">Acaulospora colombiana</name>
    <dbReference type="NCBI Taxonomy" id="27376"/>
    <lineage>
        <taxon>Eukaryota</taxon>
        <taxon>Fungi</taxon>
        <taxon>Fungi incertae sedis</taxon>
        <taxon>Mucoromycota</taxon>
        <taxon>Glomeromycotina</taxon>
        <taxon>Glomeromycetes</taxon>
        <taxon>Diversisporales</taxon>
        <taxon>Acaulosporaceae</taxon>
        <taxon>Acaulospora</taxon>
    </lineage>
</organism>
<sequence length="126" mass="13329">MVNWMDPAVLLKTNMIFNNLAHFAIGFAFLALSRSTCGASSKPYASSRSSNRSPSNGISFAADVNSVSDSFCAFLGMYESPIVGLSLTFHSPVSSPGSSPSTSQTQSIARSSTQCVSHPLRALLMD</sequence>
<proteinExistence type="predicted"/>
<gene>
    <name evidence="1" type="ORF">ACOLOM_LOCUS11074</name>
</gene>
<name>A0ACA9PT16_9GLOM</name>
<accession>A0ACA9PT16</accession>
<reference evidence="1" key="1">
    <citation type="submission" date="2021-06" db="EMBL/GenBank/DDBJ databases">
        <authorList>
            <person name="Kallberg Y."/>
            <person name="Tangrot J."/>
            <person name="Rosling A."/>
        </authorList>
    </citation>
    <scope>NUCLEOTIDE SEQUENCE</scope>
    <source>
        <strain evidence="1">CL356</strain>
    </source>
</reference>